<keyword evidence="1" id="KW-0812">Transmembrane</keyword>
<keyword evidence="3" id="KW-1185">Reference proteome</keyword>
<name>A0ABY9TPX3_9GAMM</name>
<evidence type="ECO:0000313" key="2">
    <source>
        <dbReference type="EMBL" id="WNC70796.1"/>
    </source>
</evidence>
<sequence length="109" mass="12820">MSYHSNNNEHDFEQFQGDEFQNEDYYYEDSFDEFDYHETGVEEGLGFLEFAGIAALLGAFNSNQNHAEGNSSAMFWFLVFLPFTFPILVMAMMVIVPFRILKFIFKLLW</sequence>
<evidence type="ECO:0000313" key="3">
    <source>
        <dbReference type="Proteomes" id="UP001258994"/>
    </source>
</evidence>
<organism evidence="2 3">
    <name type="scientific">Thalassotalea psychrophila</name>
    <dbReference type="NCBI Taxonomy" id="3065647"/>
    <lineage>
        <taxon>Bacteria</taxon>
        <taxon>Pseudomonadati</taxon>
        <taxon>Pseudomonadota</taxon>
        <taxon>Gammaproteobacteria</taxon>
        <taxon>Alteromonadales</taxon>
        <taxon>Colwelliaceae</taxon>
        <taxon>Thalassotalea</taxon>
    </lineage>
</organism>
<feature type="transmembrane region" description="Helical" evidence="1">
    <location>
        <begin position="73"/>
        <end position="96"/>
    </location>
</feature>
<reference evidence="3" key="1">
    <citation type="submission" date="2023-09" db="EMBL/GenBank/DDBJ databases">
        <authorList>
            <person name="Li S."/>
            <person name="Li X."/>
            <person name="Zhang C."/>
            <person name="Zhao Z."/>
        </authorList>
    </citation>
    <scope>NUCLEOTIDE SEQUENCE [LARGE SCALE GENOMIC DNA]</scope>
    <source>
        <strain evidence="3">SQ149</strain>
    </source>
</reference>
<keyword evidence="1" id="KW-0472">Membrane</keyword>
<keyword evidence="1" id="KW-1133">Transmembrane helix</keyword>
<dbReference type="Proteomes" id="UP001258994">
    <property type="component" value="Chromosome"/>
</dbReference>
<dbReference type="EMBL" id="CP134145">
    <property type="protein sequence ID" value="WNC70796.1"/>
    <property type="molecule type" value="Genomic_DNA"/>
</dbReference>
<dbReference type="RefSeq" id="WP_348389933.1">
    <property type="nucleotide sequence ID" value="NZ_CP134145.1"/>
</dbReference>
<protein>
    <submittedName>
        <fullName evidence="2">Uncharacterized protein</fullName>
    </submittedName>
</protein>
<evidence type="ECO:0000256" key="1">
    <source>
        <dbReference type="SAM" id="Phobius"/>
    </source>
</evidence>
<proteinExistence type="predicted"/>
<accession>A0ABY9TPX3</accession>
<gene>
    <name evidence="2" type="ORF">RGQ13_11705</name>
</gene>